<name>A0A191ZG40_9GAMM</name>
<reference evidence="2 3" key="1">
    <citation type="submission" date="2016-06" db="EMBL/GenBank/DDBJ databases">
        <title>Insight into the functional genes involving in sulfur oxidation in Pearl River water.</title>
        <authorList>
            <person name="Luo J."/>
            <person name="Tan X."/>
            <person name="Lin W."/>
        </authorList>
    </citation>
    <scope>NUCLEOTIDE SEQUENCE [LARGE SCALE GENOMIC DNA]</scope>
    <source>
        <strain evidence="2 3">LS2</strain>
    </source>
</reference>
<dbReference type="AlphaFoldDB" id="A0A191ZG40"/>
<proteinExistence type="predicted"/>
<organism evidence="2 3">
    <name type="scientific">Halothiobacillus diazotrophicus</name>
    <dbReference type="NCBI Taxonomy" id="1860122"/>
    <lineage>
        <taxon>Bacteria</taxon>
        <taxon>Pseudomonadati</taxon>
        <taxon>Pseudomonadota</taxon>
        <taxon>Gammaproteobacteria</taxon>
        <taxon>Chromatiales</taxon>
        <taxon>Halothiobacillaceae</taxon>
        <taxon>Halothiobacillus</taxon>
    </lineage>
</organism>
<keyword evidence="3" id="KW-1185">Reference proteome</keyword>
<dbReference type="EMBL" id="CP016027">
    <property type="protein sequence ID" value="ANJ66851.1"/>
    <property type="molecule type" value="Genomic_DNA"/>
</dbReference>
<dbReference type="Proteomes" id="UP000078596">
    <property type="component" value="Chromosome"/>
</dbReference>
<sequence length="155" mass="17266">MIEDLRGAVDNLTTCHRHLADLIASPAEAEQANRQLDDIVLAIKTGNERLETAERQRQQWAATHAPGMDMVVALKRIDQMNQGHLLEDWLQLQPGIEVLHTLMQRHQEVVNRLAFYIHERVNVLTQALSPADTSLYASSGKTAPGSGRQRSLGDA</sequence>
<accession>A0A191ZG40</accession>
<feature type="region of interest" description="Disordered" evidence="1">
    <location>
        <begin position="134"/>
        <end position="155"/>
    </location>
</feature>
<dbReference type="KEGG" id="haz:A9404_05200"/>
<evidence type="ECO:0000313" key="3">
    <source>
        <dbReference type="Proteomes" id="UP000078596"/>
    </source>
</evidence>
<evidence type="ECO:0000256" key="1">
    <source>
        <dbReference type="SAM" id="MobiDB-lite"/>
    </source>
</evidence>
<evidence type="ECO:0008006" key="4">
    <source>
        <dbReference type="Google" id="ProtNLM"/>
    </source>
</evidence>
<gene>
    <name evidence="2" type="ORF">A9404_05200</name>
</gene>
<evidence type="ECO:0000313" key="2">
    <source>
        <dbReference type="EMBL" id="ANJ66851.1"/>
    </source>
</evidence>
<protein>
    <recommendedName>
        <fullName evidence="4">Flagellar biosynthesis protein FlgN</fullName>
    </recommendedName>
</protein>